<sequence length="249" mass="26144">MSQHYSRGQNQPQQPYYPQQNHQPPQHPPVAPQKKPMTRSAKIGWGALAGSVVFALGAAAGNAGANGMPTTSVAAGASTPTVTVTQPGDTVTVTAPPAQPTTAPSSAAKPATKPKATVAPRTTAKPKPVVYKKLTARQWAKIAKSPDDHLGEAYVVYGVVTQFDAATGEDTFRADVDGVRHRVEYGYVDYPTNTLLTNVSGDVSDLVQDDLFQANVLVLGSFSYDTQIGGETTVPNLSVISIKVTGSTK</sequence>
<dbReference type="EMBL" id="SJKD01000013">
    <property type="protein sequence ID" value="TCC40007.1"/>
    <property type="molecule type" value="Genomic_DNA"/>
</dbReference>
<dbReference type="OrthoDB" id="4794368at2"/>
<gene>
    <name evidence="3" type="ORF">E0H75_38710</name>
</gene>
<evidence type="ECO:0000256" key="2">
    <source>
        <dbReference type="SAM" id="Phobius"/>
    </source>
</evidence>
<feature type="region of interest" description="Disordered" evidence="1">
    <location>
        <begin position="95"/>
        <end position="120"/>
    </location>
</feature>
<keyword evidence="3" id="KW-0808">Transferase</keyword>
<dbReference type="GO" id="GO:0004674">
    <property type="term" value="F:protein serine/threonine kinase activity"/>
    <property type="evidence" value="ECO:0007669"/>
    <property type="project" value="UniProtKB-KW"/>
</dbReference>
<protein>
    <submittedName>
        <fullName evidence="3">Serine/threonine protein kinase</fullName>
    </submittedName>
</protein>
<comment type="caution">
    <text evidence="3">The sequence shown here is derived from an EMBL/GenBank/DDBJ whole genome shotgun (WGS) entry which is preliminary data.</text>
</comment>
<keyword evidence="2" id="KW-0812">Transmembrane</keyword>
<keyword evidence="3" id="KW-0723">Serine/threonine-protein kinase</keyword>
<feature type="compositionally biased region" description="Low complexity" evidence="1">
    <location>
        <begin position="9"/>
        <end position="24"/>
    </location>
</feature>
<evidence type="ECO:0000313" key="3">
    <source>
        <dbReference type="EMBL" id="TCC40007.1"/>
    </source>
</evidence>
<keyword evidence="2" id="KW-0472">Membrane</keyword>
<keyword evidence="3" id="KW-0418">Kinase</keyword>
<dbReference type="Proteomes" id="UP000293342">
    <property type="component" value="Unassembled WGS sequence"/>
</dbReference>
<name>A0A4R0J2U6_9ACTN</name>
<keyword evidence="4" id="KW-1185">Reference proteome</keyword>
<evidence type="ECO:0000256" key="1">
    <source>
        <dbReference type="SAM" id="MobiDB-lite"/>
    </source>
</evidence>
<proteinExistence type="predicted"/>
<feature type="transmembrane region" description="Helical" evidence="2">
    <location>
        <begin position="43"/>
        <end position="61"/>
    </location>
</feature>
<organism evidence="3 4">
    <name type="scientific">Kribbella capetownensis</name>
    <dbReference type="NCBI Taxonomy" id="1572659"/>
    <lineage>
        <taxon>Bacteria</taxon>
        <taxon>Bacillati</taxon>
        <taxon>Actinomycetota</taxon>
        <taxon>Actinomycetes</taxon>
        <taxon>Propionibacteriales</taxon>
        <taxon>Kribbellaceae</taxon>
        <taxon>Kribbella</taxon>
    </lineage>
</organism>
<reference evidence="3 4" key="1">
    <citation type="submission" date="2019-02" db="EMBL/GenBank/DDBJ databases">
        <title>Kribbella capetownensis sp. nov. and Kribbella speibonae sp. nov., isolated from soil.</title>
        <authorList>
            <person name="Curtis S.M."/>
            <person name="Norton I."/>
            <person name="Everest G.J."/>
            <person name="Meyers P.R."/>
        </authorList>
    </citation>
    <scope>NUCLEOTIDE SEQUENCE [LARGE SCALE GENOMIC DNA]</scope>
    <source>
        <strain evidence="3 4">YM53</strain>
    </source>
</reference>
<dbReference type="RefSeq" id="WP_131518707.1">
    <property type="nucleotide sequence ID" value="NZ_SJKD01000013.1"/>
</dbReference>
<evidence type="ECO:0000313" key="4">
    <source>
        <dbReference type="Proteomes" id="UP000293342"/>
    </source>
</evidence>
<feature type="region of interest" description="Disordered" evidence="1">
    <location>
        <begin position="1"/>
        <end position="42"/>
    </location>
</feature>
<accession>A0A4R0J2U6</accession>
<keyword evidence="2" id="KW-1133">Transmembrane helix</keyword>
<dbReference type="AlphaFoldDB" id="A0A4R0J2U6"/>